<proteinExistence type="inferred from homology"/>
<keyword evidence="5" id="KW-0010">Activator</keyword>
<name>A0ABN7RY48_OIKDI</name>
<dbReference type="Pfam" id="PF11277">
    <property type="entry name" value="Med24_N"/>
    <property type="match status" value="1"/>
</dbReference>
<dbReference type="PANTHER" id="PTHR12898">
    <property type="entry name" value="MEDIATOR OF RNA POLYMERASE II TRANSCRIPTION SUBUNIT 24"/>
    <property type="match status" value="1"/>
</dbReference>
<evidence type="ECO:0000313" key="9">
    <source>
        <dbReference type="EMBL" id="CAG5086637.1"/>
    </source>
</evidence>
<evidence type="ECO:0000256" key="5">
    <source>
        <dbReference type="ARBA" id="ARBA00023159"/>
    </source>
</evidence>
<keyword evidence="4" id="KW-0805">Transcription regulation</keyword>
<comment type="similarity">
    <text evidence="2">Belongs to the Mediator complex subunit 24 family.</text>
</comment>
<reference evidence="9 10" key="1">
    <citation type="submission" date="2021-04" db="EMBL/GenBank/DDBJ databases">
        <authorList>
            <person name="Bliznina A."/>
        </authorList>
    </citation>
    <scope>NUCLEOTIDE SEQUENCE [LARGE SCALE GENOMIC DNA]</scope>
</reference>
<evidence type="ECO:0000256" key="2">
    <source>
        <dbReference type="ARBA" id="ARBA00007864"/>
    </source>
</evidence>
<dbReference type="EMBL" id="OU015568">
    <property type="protein sequence ID" value="CAG5086637.1"/>
    <property type="molecule type" value="Genomic_DNA"/>
</dbReference>
<keyword evidence="6" id="KW-0804">Transcription</keyword>
<dbReference type="PANTHER" id="PTHR12898:SF1">
    <property type="entry name" value="MEDIATOR OF RNA POLYMERASE II TRANSCRIPTION SUBUNIT 24"/>
    <property type="match status" value="1"/>
</dbReference>
<protein>
    <recommendedName>
        <fullName evidence="3">Mediator of RNA polymerase II transcription subunit 24</fullName>
    </recommendedName>
    <alternativeName>
        <fullName evidence="8">Mediator complex subunit 24</fullName>
    </alternativeName>
</protein>
<evidence type="ECO:0000256" key="7">
    <source>
        <dbReference type="ARBA" id="ARBA00023242"/>
    </source>
</evidence>
<keyword evidence="7" id="KW-0539">Nucleus</keyword>
<accession>A0ABN7RY48</accession>
<evidence type="ECO:0000256" key="4">
    <source>
        <dbReference type="ARBA" id="ARBA00023015"/>
    </source>
</evidence>
<keyword evidence="10" id="KW-1185">Reference proteome</keyword>
<comment type="subcellular location">
    <subcellularLocation>
        <location evidence="1">Nucleus</location>
    </subcellularLocation>
</comment>
<evidence type="ECO:0000313" key="10">
    <source>
        <dbReference type="Proteomes" id="UP001158576"/>
    </source>
</evidence>
<sequence>MATEVIMNLIYDATSKRQPDFLVATHLKNIINNNRDKEYVILEVASVLLEQAFQGTITNSYVLSYLKYCLRAQLITPCSVFGSLPAFKAFDAPETLNVLLALLGDQITEFSQQRADDPVPRLFQSVITLVNWLVNAVRHLLQRLQEQPELWNRLGENYSMIVSYLAIICESKKFCSLLYIGSIDEPEMWKGMTQSVEQLKSELARIAETMQRQQFHFDLDNVLNMMISSFPLFEEPVQNLSRMLCQSVNHDSSSVSILMPLEMMLCAPNSVLYNSSSIENSFQFLREIQNVLNVSSEDVLKTIFTVGMTSVPLDSSNLFRCSAVMLIRVPQLISLYLTKTGESINLFPLVVSFYNTHCNKLKRSQEMQILFVSFLHVLVNQNSISHQDAAKLGYQGQTDMSKNLAVVHALFEKITNEKKPLKVIDYLDKMTIDFDTLLYVGAAGGNLNKLVALLISVSQQETTKDAIFGSCFLVLFRIQCLFGNEPFRIISMQTPITKWLSTFFLDTKLKRYHEEPTQQQQEFIDLVLTKLNDIPKKGVDHAGPASSILEISYSLITTIITATSQGLCPEENAHQLFSNLRDHSRTGFMACFLVLAQIASEGNSSTALIATKMIPLYKSAKLKSKLASNLYQKNCQWMEDYFQVNLKEDPKEKLEDLIKKLSISLRSSQQQMHDIKRCADELGTDLFTKILTGSIMKQTRKDLSERACAVAIGASSVDWVGVPLSLIWYQVPEVMCAVEHASVADPFALFLATSLHFLSIYQRNKGFNVIHAPTDLQKMFIEVAGKERSHFHGRMGDQRMLYTDANKVIFDRLESLASIRFPPAATTNDPLFIMNAFHSLGRTLHLSLTNSGPHLPVDFCMTLLDKIIRRSLSNNINIDNVLNILQYLPFSFLNVLLQISGINSNIPAVLLSVVDLQLPNVRTKVARLIALGEARPLP</sequence>
<evidence type="ECO:0000256" key="1">
    <source>
        <dbReference type="ARBA" id="ARBA00004123"/>
    </source>
</evidence>
<dbReference type="Proteomes" id="UP001158576">
    <property type="component" value="Chromosome PAR"/>
</dbReference>
<gene>
    <name evidence="9" type="ORF">OKIOD_LOCUS2852</name>
</gene>
<dbReference type="InterPro" id="IPR021429">
    <property type="entry name" value="Mediator_Med24"/>
</dbReference>
<organism evidence="9 10">
    <name type="scientific">Oikopleura dioica</name>
    <name type="common">Tunicate</name>
    <dbReference type="NCBI Taxonomy" id="34765"/>
    <lineage>
        <taxon>Eukaryota</taxon>
        <taxon>Metazoa</taxon>
        <taxon>Chordata</taxon>
        <taxon>Tunicata</taxon>
        <taxon>Appendicularia</taxon>
        <taxon>Copelata</taxon>
        <taxon>Oikopleuridae</taxon>
        <taxon>Oikopleura</taxon>
    </lineage>
</organism>
<evidence type="ECO:0000256" key="8">
    <source>
        <dbReference type="ARBA" id="ARBA00031960"/>
    </source>
</evidence>
<evidence type="ECO:0000256" key="3">
    <source>
        <dbReference type="ARBA" id="ARBA00019693"/>
    </source>
</evidence>
<evidence type="ECO:0000256" key="6">
    <source>
        <dbReference type="ARBA" id="ARBA00023163"/>
    </source>
</evidence>